<feature type="transmembrane region" description="Helical" evidence="1">
    <location>
        <begin position="39"/>
        <end position="59"/>
    </location>
</feature>
<protein>
    <submittedName>
        <fullName evidence="3">Cytochrome b-c1 complex subunit 10</fullName>
    </submittedName>
</protein>
<evidence type="ECO:0000313" key="2">
    <source>
        <dbReference type="Proteomes" id="UP000036681"/>
    </source>
</evidence>
<dbReference type="InterPro" id="IPR029027">
    <property type="entry name" value="Single_a-helix_sf"/>
</dbReference>
<dbReference type="WBParaSite" id="ALUE_0000430601-mRNA-1">
    <property type="protein sequence ID" value="ALUE_0000430601-mRNA-1"/>
    <property type="gene ID" value="ALUE_0000430601"/>
</dbReference>
<dbReference type="Pfam" id="PF08997">
    <property type="entry name" value="UCR_6-4kD"/>
    <property type="match status" value="1"/>
</dbReference>
<organism evidence="2 3">
    <name type="scientific">Ascaris lumbricoides</name>
    <name type="common">Giant roundworm</name>
    <dbReference type="NCBI Taxonomy" id="6252"/>
    <lineage>
        <taxon>Eukaryota</taxon>
        <taxon>Metazoa</taxon>
        <taxon>Ecdysozoa</taxon>
        <taxon>Nematoda</taxon>
        <taxon>Chromadorea</taxon>
        <taxon>Rhabditida</taxon>
        <taxon>Spirurina</taxon>
        <taxon>Ascaridomorpha</taxon>
        <taxon>Ascaridoidea</taxon>
        <taxon>Ascarididae</taxon>
        <taxon>Ascaris</taxon>
    </lineage>
</organism>
<dbReference type="GO" id="GO:0005743">
    <property type="term" value="C:mitochondrial inner membrane"/>
    <property type="evidence" value="ECO:0007669"/>
    <property type="project" value="TreeGrafter"/>
</dbReference>
<keyword evidence="1" id="KW-0472">Membrane</keyword>
<sequence>MPTFTGNSIFSLTHQRRLCVHQIAKARKYFPESMGQQEVIYPTYAAYGGAAFLAAIYFCEWKTVGQFIPLWNARYASNEEAAR</sequence>
<dbReference type="InterPro" id="IPR015089">
    <property type="entry name" value="UQCR"/>
</dbReference>
<reference evidence="3" key="1">
    <citation type="submission" date="2017-02" db="UniProtKB">
        <authorList>
            <consortium name="WormBaseParasite"/>
        </authorList>
    </citation>
    <scope>IDENTIFICATION</scope>
</reference>
<dbReference type="AlphaFoldDB" id="A0A0M3HQE3"/>
<evidence type="ECO:0000313" key="3">
    <source>
        <dbReference type="WBParaSite" id="ALUE_0000430601-mRNA-1"/>
    </source>
</evidence>
<dbReference type="Gene3D" id="1.20.5.220">
    <property type="match status" value="1"/>
</dbReference>
<accession>A0A0M3HQE3</accession>
<dbReference type="SUPFAM" id="SSF81518">
    <property type="entry name" value="Subunit XI (6.4 kDa protein) of cytochrome bc1 complex (Ubiquinol-cytochrome c reductase)"/>
    <property type="match status" value="1"/>
</dbReference>
<name>A0A0M3HQE3_ASCLU</name>
<keyword evidence="1" id="KW-0812">Transmembrane</keyword>
<evidence type="ECO:0000256" key="1">
    <source>
        <dbReference type="SAM" id="Phobius"/>
    </source>
</evidence>
<dbReference type="PANTHER" id="PTHR15420:SF2">
    <property type="entry name" value="CYTOCHROME B-C1 COMPLEX SUBUNIT 10"/>
    <property type="match status" value="1"/>
</dbReference>
<proteinExistence type="predicted"/>
<dbReference type="Proteomes" id="UP000036681">
    <property type="component" value="Unplaced"/>
</dbReference>
<dbReference type="GO" id="GO:0006122">
    <property type="term" value="P:mitochondrial electron transport, ubiquinol to cytochrome c"/>
    <property type="evidence" value="ECO:0007669"/>
    <property type="project" value="InterPro"/>
</dbReference>
<dbReference type="PANTHER" id="PTHR15420">
    <property type="entry name" value="UBIQUINOL-CYTOCHROME C REDUCTASE COMPLEX 6.4 KD PROTEIN"/>
    <property type="match status" value="1"/>
</dbReference>
<keyword evidence="1" id="KW-1133">Transmembrane helix</keyword>
<keyword evidence="2" id="KW-1185">Reference proteome</keyword>